<dbReference type="InterPro" id="IPR027417">
    <property type="entry name" value="P-loop_NTPase"/>
</dbReference>
<name>A0ABX0VVQ8_9RHOB</name>
<dbReference type="GO" id="GO:0005524">
    <property type="term" value="F:ATP binding"/>
    <property type="evidence" value="ECO:0007669"/>
    <property type="project" value="UniProtKB-KW"/>
</dbReference>
<evidence type="ECO:0000313" key="13">
    <source>
        <dbReference type="Proteomes" id="UP000709466"/>
    </source>
</evidence>
<dbReference type="InterPro" id="IPR050334">
    <property type="entry name" value="Molybdenum_import_ModC"/>
</dbReference>
<dbReference type="PROSITE" id="PS00211">
    <property type="entry name" value="ABC_TRANSPORTER_1"/>
    <property type="match status" value="1"/>
</dbReference>
<evidence type="ECO:0000256" key="3">
    <source>
        <dbReference type="ARBA" id="ARBA00022505"/>
    </source>
</evidence>
<dbReference type="InterPro" id="IPR004606">
    <property type="entry name" value="Mop_domain"/>
</dbReference>
<keyword evidence="8" id="KW-0472">Membrane</keyword>
<proteinExistence type="predicted"/>
<evidence type="ECO:0000256" key="8">
    <source>
        <dbReference type="ARBA" id="ARBA00023136"/>
    </source>
</evidence>
<dbReference type="PANTHER" id="PTHR43514">
    <property type="entry name" value="ABC TRANSPORTER I FAMILY MEMBER 10"/>
    <property type="match status" value="1"/>
</dbReference>
<dbReference type="EMBL" id="JAATOP010000001">
    <property type="protein sequence ID" value="NIY71312.1"/>
    <property type="molecule type" value="Genomic_DNA"/>
</dbReference>
<dbReference type="PROSITE" id="PS50893">
    <property type="entry name" value="ABC_TRANSPORTER_2"/>
    <property type="match status" value="1"/>
</dbReference>
<dbReference type="InterPro" id="IPR017871">
    <property type="entry name" value="ABC_transporter-like_CS"/>
</dbReference>
<dbReference type="Proteomes" id="UP000709466">
    <property type="component" value="Unassembled WGS sequence"/>
</dbReference>
<dbReference type="PROSITE" id="PS51866">
    <property type="entry name" value="MOP"/>
    <property type="match status" value="1"/>
</dbReference>
<feature type="domain" description="ABC transporter" evidence="10">
    <location>
        <begin position="2"/>
        <end position="231"/>
    </location>
</feature>
<accession>A0ABX0VVQ8</accession>
<keyword evidence="2" id="KW-1003">Cell membrane</keyword>
<dbReference type="PANTHER" id="PTHR43514:SF4">
    <property type="entry name" value="ABC TRANSPORTER I FAMILY MEMBER 10"/>
    <property type="match status" value="1"/>
</dbReference>
<dbReference type="SMART" id="SM00382">
    <property type="entry name" value="AAA"/>
    <property type="match status" value="1"/>
</dbReference>
<dbReference type="InterPro" id="IPR003439">
    <property type="entry name" value="ABC_transporter-like_ATP-bd"/>
</dbReference>
<dbReference type="Pfam" id="PF00005">
    <property type="entry name" value="ABC_tran"/>
    <property type="match status" value="1"/>
</dbReference>
<organism evidence="12 13">
    <name type="scientific">Marivivens donghaensis</name>
    <dbReference type="NCBI Taxonomy" id="1699413"/>
    <lineage>
        <taxon>Bacteria</taxon>
        <taxon>Pseudomonadati</taxon>
        <taxon>Pseudomonadota</taxon>
        <taxon>Alphaproteobacteria</taxon>
        <taxon>Rhodobacterales</taxon>
        <taxon>Paracoccaceae</taxon>
        <taxon>Marivivens group</taxon>
        <taxon>Marivivens</taxon>
    </lineage>
</organism>
<dbReference type="SUPFAM" id="SSF52540">
    <property type="entry name" value="P-loop containing nucleoside triphosphate hydrolases"/>
    <property type="match status" value="1"/>
</dbReference>
<evidence type="ECO:0000313" key="12">
    <source>
        <dbReference type="EMBL" id="NIY71312.1"/>
    </source>
</evidence>
<comment type="caution">
    <text evidence="12">The sequence shown here is derived from an EMBL/GenBank/DDBJ whole genome shotgun (WGS) entry which is preliminary data.</text>
</comment>
<sequence>MTVSVDIRHRFGDFALDVQFEAPQGLTVLFGRSGSGKTTVINAVAGLITPDSGHIAVDGRVLMGDGVDLPPHKRRVGYVFQDARLFPHLTVQQNLHYGRWFAPKSARPQNAGRIIEMLGLGQLLTRRPAQLSGGEKQRVAIGRALMSGPDVLLADEPLAALDEQRKEAILPYFEKLRDEAGVPILYVSHSPSEVARLATTVVALQNGKVLRAGEAHDVLSDPAVTPVGAMAAGAMLTTTVGMQHEDGLTELRFGAESLLVPHVDKPAGAGVRVHVEAQDVMLSLERPTGISALNVIPAKVRSIRMGDGPGALVQLETGGERLLARVTRRSVAALGLTEGLELYAVLKAVSVSRSNLGS</sequence>
<dbReference type="InterPro" id="IPR003593">
    <property type="entry name" value="AAA+_ATPase"/>
</dbReference>
<dbReference type="InterPro" id="IPR008995">
    <property type="entry name" value="Mo/tungstate-bd_C_term_dom"/>
</dbReference>
<dbReference type="InterPro" id="IPR011868">
    <property type="entry name" value="ModC_ABC_ATP-bd"/>
</dbReference>
<protein>
    <submittedName>
        <fullName evidence="12">Molybdenum ABC transporter ATP-binding protein</fullName>
    </submittedName>
</protein>
<keyword evidence="3 9" id="KW-0500">Molybdenum</keyword>
<evidence type="ECO:0000259" key="11">
    <source>
        <dbReference type="PROSITE" id="PS51866"/>
    </source>
</evidence>
<keyword evidence="1" id="KW-0813">Transport</keyword>
<feature type="domain" description="Mop" evidence="11">
    <location>
        <begin position="289"/>
        <end position="355"/>
    </location>
</feature>
<gene>
    <name evidence="12" type="primary">modC</name>
    <name evidence="12" type="ORF">HCZ30_02555</name>
</gene>
<evidence type="ECO:0000259" key="10">
    <source>
        <dbReference type="PROSITE" id="PS50893"/>
    </source>
</evidence>
<evidence type="ECO:0000256" key="4">
    <source>
        <dbReference type="ARBA" id="ARBA00022519"/>
    </source>
</evidence>
<keyword evidence="4" id="KW-0997">Cell inner membrane</keyword>
<dbReference type="RefSeq" id="WP_167636188.1">
    <property type="nucleotide sequence ID" value="NZ_JAATOP010000001.1"/>
</dbReference>
<dbReference type="Pfam" id="PF03459">
    <property type="entry name" value="TOBE"/>
    <property type="match status" value="1"/>
</dbReference>
<keyword evidence="6 12" id="KW-0067">ATP-binding</keyword>
<dbReference type="Gene3D" id="2.40.50.100">
    <property type="match status" value="1"/>
</dbReference>
<dbReference type="Gene3D" id="3.40.50.300">
    <property type="entry name" value="P-loop containing nucleotide triphosphate hydrolases"/>
    <property type="match status" value="1"/>
</dbReference>
<dbReference type="SUPFAM" id="SSF50331">
    <property type="entry name" value="MOP-like"/>
    <property type="match status" value="1"/>
</dbReference>
<dbReference type="InterPro" id="IPR005116">
    <property type="entry name" value="Transp-assoc_OB_typ1"/>
</dbReference>
<reference evidence="12 13" key="1">
    <citation type="submission" date="2020-03" db="EMBL/GenBank/DDBJ databases">
        <title>Bacterial isolates of synthetic phycosphere.</title>
        <authorList>
            <person name="Fu H."/>
            <person name="Moran M.A."/>
        </authorList>
    </citation>
    <scope>NUCLEOTIDE SEQUENCE [LARGE SCALE GENOMIC DNA]</scope>
    <source>
        <strain evidence="12 13">HF1</strain>
    </source>
</reference>
<evidence type="ECO:0000256" key="2">
    <source>
        <dbReference type="ARBA" id="ARBA00022475"/>
    </source>
</evidence>
<dbReference type="NCBIfam" id="TIGR02142">
    <property type="entry name" value="modC_ABC"/>
    <property type="match status" value="1"/>
</dbReference>
<keyword evidence="7" id="KW-1278">Translocase</keyword>
<evidence type="ECO:0000256" key="6">
    <source>
        <dbReference type="ARBA" id="ARBA00022840"/>
    </source>
</evidence>
<evidence type="ECO:0000256" key="1">
    <source>
        <dbReference type="ARBA" id="ARBA00022448"/>
    </source>
</evidence>
<evidence type="ECO:0000256" key="5">
    <source>
        <dbReference type="ARBA" id="ARBA00022741"/>
    </source>
</evidence>
<evidence type="ECO:0000256" key="7">
    <source>
        <dbReference type="ARBA" id="ARBA00022967"/>
    </source>
</evidence>
<keyword evidence="13" id="KW-1185">Reference proteome</keyword>
<evidence type="ECO:0000256" key="9">
    <source>
        <dbReference type="PROSITE-ProRule" id="PRU01213"/>
    </source>
</evidence>
<keyword evidence="5" id="KW-0547">Nucleotide-binding</keyword>